<organism evidence="2 3">
    <name type="scientific">Saponaria officinalis</name>
    <name type="common">Common soapwort</name>
    <name type="synonym">Lychnis saponaria</name>
    <dbReference type="NCBI Taxonomy" id="3572"/>
    <lineage>
        <taxon>Eukaryota</taxon>
        <taxon>Viridiplantae</taxon>
        <taxon>Streptophyta</taxon>
        <taxon>Embryophyta</taxon>
        <taxon>Tracheophyta</taxon>
        <taxon>Spermatophyta</taxon>
        <taxon>Magnoliopsida</taxon>
        <taxon>eudicotyledons</taxon>
        <taxon>Gunneridae</taxon>
        <taxon>Pentapetalae</taxon>
        <taxon>Caryophyllales</taxon>
        <taxon>Caryophyllaceae</taxon>
        <taxon>Caryophylleae</taxon>
        <taxon>Saponaria</taxon>
    </lineage>
</organism>
<accession>A0AAW1I7I6</accession>
<dbReference type="GO" id="GO:0045505">
    <property type="term" value="F:dynein intermediate chain binding"/>
    <property type="evidence" value="ECO:0007669"/>
    <property type="project" value="TreeGrafter"/>
</dbReference>
<gene>
    <name evidence="2" type="ORF">RND81_10G221800</name>
</gene>
<feature type="region of interest" description="Disordered" evidence="1">
    <location>
        <begin position="76"/>
        <end position="100"/>
    </location>
</feature>
<dbReference type="InterPro" id="IPR001372">
    <property type="entry name" value="Dynein_light_chain_typ-1/2"/>
</dbReference>
<comment type="caution">
    <text evidence="2">The sequence shown here is derived from an EMBL/GenBank/DDBJ whole genome shotgun (WGS) entry which is preliminary data.</text>
</comment>
<dbReference type="InterPro" id="IPR037177">
    <property type="entry name" value="DLC_sf"/>
</dbReference>
<reference evidence="2" key="1">
    <citation type="submission" date="2024-03" db="EMBL/GenBank/DDBJ databases">
        <title>WGS assembly of Saponaria officinalis var. Norfolk2.</title>
        <authorList>
            <person name="Jenkins J."/>
            <person name="Shu S."/>
            <person name="Grimwood J."/>
            <person name="Barry K."/>
            <person name="Goodstein D."/>
            <person name="Schmutz J."/>
            <person name="Leebens-Mack J."/>
            <person name="Osbourn A."/>
        </authorList>
    </citation>
    <scope>NUCLEOTIDE SEQUENCE [LARGE SCALE GENOMIC DNA]</scope>
    <source>
        <strain evidence="2">JIC</strain>
    </source>
</reference>
<dbReference type="FunFam" id="3.30.740.10:FF:000003">
    <property type="entry name" value="Dynein light chain"/>
    <property type="match status" value="1"/>
</dbReference>
<protein>
    <recommendedName>
        <fullName evidence="4">Dynein light chain</fullName>
    </recommendedName>
</protein>
<dbReference type="SMART" id="SM01375">
    <property type="entry name" value="Dynein_light"/>
    <property type="match status" value="1"/>
</dbReference>
<dbReference type="GO" id="GO:0007017">
    <property type="term" value="P:microtubule-based process"/>
    <property type="evidence" value="ECO:0007669"/>
    <property type="project" value="InterPro"/>
</dbReference>
<dbReference type="Proteomes" id="UP001443914">
    <property type="component" value="Unassembled WGS sequence"/>
</dbReference>
<dbReference type="Pfam" id="PF01221">
    <property type="entry name" value="Dynein_light"/>
    <property type="match status" value="1"/>
</dbReference>
<dbReference type="GO" id="GO:0005868">
    <property type="term" value="C:cytoplasmic dynein complex"/>
    <property type="evidence" value="ECO:0007669"/>
    <property type="project" value="TreeGrafter"/>
</dbReference>
<sequence length="239" mass="26697">MSRLMKISRKKTNKVFSQSLFISTPLSFLHSTTTTNTHHHSHFSTLLLFYPPNPNFSPKLMAHNSSNRRRLAVPVSEPIPNPTVKRPLYPPPPKPLTKSADLGHKVLNLGKRVVLESEKQDGECKNERRKSIGEVKVDLGSFLISNGAKVMSADMPPFIQIHAVGFARKVKDSLEKFSSKTLASSLKKEFDGVYGPAWHCIVGNSFGSFVTHTVGGFLYFSLDQKLYVLLFKTSVQRAD</sequence>
<proteinExistence type="predicted"/>
<name>A0AAW1I7I6_SAPOF</name>
<evidence type="ECO:0000256" key="1">
    <source>
        <dbReference type="SAM" id="MobiDB-lite"/>
    </source>
</evidence>
<dbReference type="PANTHER" id="PTHR11886">
    <property type="entry name" value="DYNEIN LIGHT CHAIN"/>
    <property type="match status" value="1"/>
</dbReference>
<dbReference type="AlphaFoldDB" id="A0AAW1I7I6"/>
<evidence type="ECO:0000313" key="2">
    <source>
        <dbReference type="EMBL" id="KAK9684634.1"/>
    </source>
</evidence>
<dbReference type="PANTHER" id="PTHR11886:SF80">
    <property type="entry name" value="OS01G0555600 PROTEIN"/>
    <property type="match status" value="1"/>
</dbReference>
<dbReference type="Gene3D" id="3.30.740.10">
    <property type="entry name" value="Protein Inhibitor Of Neuronal Nitric Oxide Synthase"/>
    <property type="match status" value="1"/>
</dbReference>
<evidence type="ECO:0000313" key="3">
    <source>
        <dbReference type="Proteomes" id="UP001443914"/>
    </source>
</evidence>
<dbReference type="SUPFAM" id="SSF54648">
    <property type="entry name" value="DLC"/>
    <property type="match status" value="1"/>
</dbReference>
<dbReference type="EMBL" id="JBDFQZ010000010">
    <property type="protein sequence ID" value="KAK9684634.1"/>
    <property type="molecule type" value="Genomic_DNA"/>
</dbReference>
<evidence type="ECO:0008006" key="4">
    <source>
        <dbReference type="Google" id="ProtNLM"/>
    </source>
</evidence>
<keyword evidence="3" id="KW-1185">Reference proteome</keyword>